<protein>
    <submittedName>
        <fullName evidence="2">Uncharacterized protein</fullName>
    </submittedName>
</protein>
<dbReference type="Proteomes" id="UP000620262">
    <property type="component" value="Unassembled WGS sequence"/>
</dbReference>
<reference evidence="2 3" key="1">
    <citation type="submission" date="2020-10" db="EMBL/GenBank/DDBJ databases">
        <title>Sequencing the genomes of 1000 actinobacteria strains.</title>
        <authorList>
            <person name="Klenk H.-P."/>
        </authorList>
    </citation>
    <scope>NUCLEOTIDE SEQUENCE [LARGE SCALE GENOMIC DNA]</scope>
    <source>
        <strain evidence="2 3">DSM 7307</strain>
    </source>
</reference>
<proteinExistence type="predicted"/>
<evidence type="ECO:0000256" key="1">
    <source>
        <dbReference type="SAM" id="MobiDB-lite"/>
    </source>
</evidence>
<feature type="region of interest" description="Disordered" evidence="1">
    <location>
        <begin position="31"/>
        <end position="54"/>
    </location>
</feature>
<gene>
    <name evidence="2" type="ORF">H4W29_006524</name>
</gene>
<dbReference type="EMBL" id="JADBEC010000003">
    <property type="protein sequence ID" value="MBE1509277.1"/>
    <property type="molecule type" value="Genomic_DNA"/>
</dbReference>
<sequence>MRIDGSLPSYSAFSTQKKGATAGSDFAASLDDFDQSIGEDTSGEEDGGSYDFSHMTPAEMRELSGDLYDSGELDLAQVLQLQLSGRPFGKIGPDGTLLPLSDAESSAYDSTSQDFIGIANNEMDQIESQGRAGDPTSGYQSWQSILSVLNGLQLNGGTEDEA</sequence>
<feature type="region of interest" description="Disordered" evidence="1">
    <location>
        <begin position="1"/>
        <end position="20"/>
    </location>
</feature>
<evidence type="ECO:0000313" key="2">
    <source>
        <dbReference type="EMBL" id="MBE1509277.1"/>
    </source>
</evidence>
<dbReference type="RefSeq" id="WP_192732893.1">
    <property type="nucleotide sequence ID" value="NZ_BAAAVL010000015.1"/>
</dbReference>
<comment type="caution">
    <text evidence="2">The sequence shown here is derived from an EMBL/GenBank/DDBJ whole genome shotgun (WGS) entry which is preliminary data.</text>
</comment>
<organism evidence="2 3">
    <name type="scientific">Rhizobium viscosum</name>
    <name type="common">Arthrobacter viscosus</name>
    <dbReference type="NCBI Taxonomy" id="1673"/>
    <lineage>
        <taxon>Bacteria</taxon>
        <taxon>Pseudomonadati</taxon>
        <taxon>Pseudomonadota</taxon>
        <taxon>Alphaproteobacteria</taxon>
        <taxon>Hyphomicrobiales</taxon>
        <taxon>Rhizobiaceae</taxon>
        <taxon>Rhizobium/Agrobacterium group</taxon>
        <taxon>Rhizobium</taxon>
    </lineage>
</organism>
<evidence type="ECO:0000313" key="3">
    <source>
        <dbReference type="Proteomes" id="UP000620262"/>
    </source>
</evidence>
<name>A0ABR9J1C4_RHIVS</name>
<keyword evidence="3" id="KW-1185">Reference proteome</keyword>
<feature type="compositionally biased region" description="Polar residues" evidence="1">
    <location>
        <begin position="8"/>
        <end position="18"/>
    </location>
</feature>
<accession>A0ABR9J1C4</accession>